<dbReference type="Pfam" id="PF23414">
    <property type="entry name" value="Beta-prop_EML_2"/>
    <property type="match status" value="1"/>
</dbReference>
<dbReference type="InterPro" id="IPR020472">
    <property type="entry name" value="WD40_PAC1"/>
</dbReference>
<dbReference type="InterPro" id="IPR019775">
    <property type="entry name" value="WD40_repeat_CS"/>
</dbReference>
<feature type="repeat" description="WD" evidence="3">
    <location>
        <begin position="1019"/>
        <end position="1060"/>
    </location>
</feature>
<evidence type="ECO:0000256" key="2">
    <source>
        <dbReference type="ARBA" id="ARBA00022737"/>
    </source>
</evidence>
<proteinExistence type="predicted"/>
<dbReference type="PRINTS" id="PR00320">
    <property type="entry name" value="GPROTEINBRPT"/>
</dbReference>
<dbReference type="InterPro" id="IPR015943">
    <property type="entry name" value="WD40/YVTN_repeat-like_dom_sf"/>
</dbReference>
<feature type="repeat" description="WD" evidence="3">
    <location>
        <begin position="846"/>
        <end position="887"/>
    </location>
</feature>
<gene>
    <name evidence="7" type="ORF">BKA00_005788</name>
</gene>
<feature type="repeat" description="WD" evidence="3">
    <location>
        <begin position="594"/>
        <end position="635"/>
    </location>
</feature>
<sequence length="1170" mass="126491">MNVLLVVVLALLGILTNYATGGDDAPLPLDLLRKIAVPGLGVLILALIVLTAVSARLENPPRAPEREWDPGRTPYPGLEAFAEDEAAVFFGRDEPVSTLLRQLYQRDGERFVVVAGASGSGKSSMVQAGLIPRLRGRRWLVQPVLTPGSDPMAALATTFGNARDAERLRGAPSALAELVAEARRRSGRRDARVLITVDQLEELFTLAGSDQRDLFLSALSAALRADSRLWVVATVRIEFLRSFLETGHAALFARPIALGALTRAELVTVVEAPGALAGLRFEPGLVTRIVEDTGTADALPLLAYLLQELYFASGRGKVATFDAYRRLGGVAGALSRQADQLVTALRGDEGIEPILAVLFKFVTTEGTEATRRRVVLDDLSEDERRVVTAFVEARLLVTDVWEGTPIAQVAHEALFRQWAPLRQEVEARAELLRRRAELERWAADWRQAGHKVDYLLTGERLQLALQWLEGLESAGQDSGEIRAFIEASKRRDLAFLRRVSEGIGQYVLANAEQYPELAILLAAAALSECPPTPAATRALMAALAFSHLTHVLDGHTDAVRNLAWSPDGALIATASRDGTCRLWDATTGSTTAVLEGHRGMVEMVAWAPDARRIATASRDHTVRVWDTATGRTLAVLAGATDVVRTVAWSPDGSQIAAGARDRVVRIWRADTYEPVTELHGHTDNILGIAFSPSGNLLATGSHDRTVRIWDLATGTATVLHGHQDFVEGVAWSPDGAFVASAGGDGTMRIWDVRSSAQTGLIRCHGTRVWNVAWSPDGTYLASCGSDNTARVWNPRTSEEIFALRGHTDDVWGVVWSPDGAHLATGSADTTARIWDVTPKGAESLQLAGHRGPVRAAAVTPSGRLIATAGDDATIRIWDAADGTLHAVITDHRDTVHDLAWASVEGRTMLLSCSSDRTIGLWRLDEASPGDISGDRIPSSDIHEAVAWRPGSDTFATAGHDRTIVIHPRGDHESTERLAGHHDWVVGLAWSPTGAHLGSTSDDRTARIWNVHDPGEAVTLHGHANWVDNIAWSPDARRVVTGSADGTARVWDTTTGEQLAVLDAHEARVAGVAWSPDGFMIATASYDRTVRLWAGRTYTEIGVIGVHRGPVVSVTWTPDSQTVISASFDGTARLWPFDVDLDALKSKAGTRVFRPLAQEERLAHLLPEPDQ</sequence>
<reference evidence="7 8" key="1">
    <citation type="submission" date="2020-08" db="EMBL/GenBank/DDBJ databases">
        <title>Sequencing the genomes of 1000 actinobacteria strains.</title>
        <authorList>
            <person name="Klenk H.-P."/>
        </authorList>
    </citation>
    <scope>NUCLEOTIDE SEQUENCE [LARGE SCALE GENOMIC DNA]</scope>
    <source>
        <strain evidence="7 8">DSM 43675</strain>
    </source>
</reference>
<feature type="repeat" description="WD" evidence="3">
    <location>
        <begin position="977"/>
        <end position="1018"/>
    </location>
</feature>
<evidence type="ECO:0000259" key="6">
    <source>
        <dbReference type="Pfam" id="PF23414"/>
    </source>
</evidence>
<dbReference type="Gene3D" id="2.130.10.10">
    <property type="entry name" value="YVTN repeat-like/Quinoprotein amine dehydrogenase"/>
    <property type="match status" value="5"/>
</dbReference>
<evidence type="ECO:0000256" key="3">
    <source>
        <dbReference type="PROSITE-ProRule" id="PRU00221"/>
    </source>
</evidence>
<dbReference type="Proteomes" id="UP000546324">
    <property type="component" value="Unassembled WGS sequence"/>
</dbReference>
<protein>
    <submittedName>
        <fullName evidence="7">WD40 repeat protein</fullName>
    </submittedName>
</protein>
<feature type="repeat" description="WD" evidence="3">
    <location>
        <begin position="636"/>
        <end position="677"/>
    </location>
</feature>
<feature type="repeat" description="WD" evidence="3">
    <location>
        <begin position="1061"/>
        <end position="1092"/>
    </location>
</feature>
<dbReference type="SUPFAM" id="SSF52540">
    <property type="entry name" value="P-loop containing nucleoside triphosphate hydrolases"/>
    <property type="match status" value="1"/>
</dbReference>
<evidence type="ECO:0000313" key="8">
    <source>
        <dbReference type="Proteomes" id="UP000546324"/>
    </source>
</evidence>
<keyword evidence="4" id="KW-0472">Membrane</keyword>
<dbReference type="PANTHER" id="PTHR22847">
    <property type="entry name" value="WD40 REPEAT PROTEIN"/>
    <property type="match status" value="1"/>
</dbReference>
<feature type="repeat" description="WD" evidence="3">
    <location>
        <begin position="1103"/>
        <end position="1134"/>
    </location>
</feature>
<keyword evidence="4" id="KW-1133">Transmembrane helix</keyword>
<accession>A0A7X0G3N4</accession>
<keyword evidence="4" id="KW-0812">Transmembrane</keyword>
<dbReference type="SUPFAM" id="SSF50978">
    <property type="entry name" value="WD40 repeat-like"/>
    <property type="match status" value="2"/>
</dbReference>
<evidence type="ECO:0000256" key="4">
    <source>
        <dbReference type="SAM" id="Phobius"/>
    </source>
</evidence>
<keyword evidence="1 3" id="KW-0853">WD repeat</keyword>
<dbReference type="AlphaFoldDB" id="A0A7X0G3N4"/>
<dbReference type="InterPro" id="IPR055442">
    <property type="entry name" value="Beta-prop_EML-like_2nd"/>
</dbReference>
<dbReference type="InterPro" id="IPR001680">
    <property type="entry name" value="WD40_rpt"/>
</dbReference>
<dbReference type="InterPro" id="IPR036322">
    <property type="entry name" value="WD40_repeat_dom_sf"/>
</dbReference>
<feature type="domain" description="Novel STAND NTPase 1" evidence="5">
    <location>
        <begin position="74"/>
        <end position="451"/>
    </location>
</feature>
<dbReference type="RefSeq" id="WP_244993808.1">
    <property type="nucleotide sequence ID" value="NZ_JACHMQ010000001.1"/>
</dbReference>
<evidence type="ECO:0000256" key="1">
    <source>
        <dbReference type="ARBA" id="ARBA00022574"/>
    </source>
</evidence>
<name>A0A7X0G3N4_9ACTN</name>
<dbReference type="PROSITE" id="PS50082">
    <property type="entry name" value="WD_REPEATS_2"/>
    <property type="match status" value="13"/>
</dbReference>
<keyword evidence="8" id="KW-1185">Reference proteome</keyword>
<dbReference type="PROSITE" id="PS50294">
    <property type="entry name" value="WD_REPEATS_REGION"/>
    <property type="match status" value="12"/>
</dbReference>
<dbReference type="CDD" id="cd00200">
    <property type="entry name" value="WD40"/>
    <property type="match status" value="2"/>
</dbReference>
<comment type="caution">
    <text evidence="7">The sequence shown here is derived from an EMBL/GenBank/DDBJ whole genome shotgun (WGS) entry which is preliminary data.</text>
</comment>
<dbReference type="InterPro" id="IPR049052">
    <property type="entry name" value="nSTAND1"/>
</dbReference>
<dbReference type="PROSITE" id="PS00678">
    <property type="entry name" value="WD_REPEATS_1"/>
    <property type="match status" value="7"/>
</dbReference>
<evidence type="ECO:0000313" key="7">
    <source>
        <dbReference type="EMBL" id="MBB6398874.1"/>
    </source>
</evidence>
<feature type="repeat" description="WD" evidence="3">
    <location>
        <begin position="678"/>
        <end position="719"/>
    </location>
</feature>
<dbReference type="SMART" id="SM00320">
    <property type="entry name" value="WD40"/>
    <property type="match status" value="14"/>
</dbReference>
<dbReference type="InterPro" id="IPR027417">
    <property type="entry name" value="P-loop_NTPase"/>
</dbReference>
<feature type="repeat" description="WD" evidence="3">
    <location>
        <begin position="803"/>
        <end position="836"/>
    </location>
</feature>
<organism evidence="7 8">
    <name type="scientific">Actinomadura coerulea</name>
    <dbReference type="NCBI Taxonomy" id="46159"/>
    <lineage>
        <taxon>Bacteria</taxon>
        <taxon>Bacillati</taxon>
        <taxon>Actinomycetota</taxon>
        <taxon>Actinomycetes</taxon>
        <taxon>Streptosporangiales</taxon>
        <taxon>Thermomonosporaceae</taxon>
        <taxon>Actinomadura</taxon>
    </lineage>
</organism>
<dbReference type="EMBL" id="JACHMQ010000001">
    <property type="protein sequence ID" value="MBB6398874.1"/>
    <property type="molecule type" value="Genomic_DNA"/>
</dbReference>
<feature type="domain" description="EML-like second beta-propeller" evidence="6">
    <location>
        <begin position="605"/>
        <end position="757"/>
    </location>
</feature>
<feature type="repeat" description="WD" evidence="3">
    <location>
        <begin position="719"/>
        <end position="760"/>
    </location>
</feature>
<dbReference type="PANTHER" id="PTHR22847:SF637">
    <property type="entry name" value="WD REPEAT DOMAIN 5B"/>
    <property type="match status" value="1"/>
</dbReference>
<feature type="transmembrane region" description="Helical" evidence="4">
    <location>
        <begin position="35"/>
        <end position="57"/>
    </location>
</feature>
<feature type="repeat" description="WD" evidence="3">
    <location>
        <begin position="761"/>
        <end position="802"/>
    </location>
</feature>
<keyword evidence="2" id="KW-0677">Repeat</keyword>
<evidence type="ECO:0000259" key="5">
    <source>
        <dbReference type="Pfam" id="PF20703"/>
    </source>
</evidence>
<dbReference type="Pfam" id="PF20703">
    <property type="entry name" value="nSTAND1"/>
    <property type="match status" value="1"/>
</dbReference>
<feature type="repeat" description="WD" evidence="3">
    <location>
        <begin position="888"/>
        <end position="924"/>
    </location>
</feature>
<feature type="repeat" description="WD" evidence="3">
    <location>
        <begin position="552"/>
        <end position="593"/>
    </location>
</feature>
<dbReference type="Pfam" id="PF00400">
    <property type="entry name" value="WD40"/>
    <property type="match status" value="9"/>
</dbReference>